<dbReference type="InterPro" id="IPR022701">
    <property type="entry name" value="QTMAN_N"/>
</dbReference>
<dbReference type="Gene3D" id="3.40.50.2000">
    <property type="entry name" value="Glycogen Phosphorylase B"/>
    <property type="match status" value="1"/>
</dbReference>
<organism evidence="9 10">
    <name type="scientific">Galleria mellonella</name>
    <name type="common">Greater wax moth</name>
    <dbReference type="NCBI Taxonomy" id="7137"/>
    <lineage>
        <taxon>Eukaryota</taxon>
        <taxon>Metazoa</taxon>
        <taxon>Ecdysozoa</taxon>
        <taxon>Arthropoda</taxon>
        <taxon>Hexapoda</taxon>
        <taxon>Insecta</taxon>
        <taxon>Pterygota</taxon>
        <taxon>Neoptera</taxon>
        <taxon>Endopterygota</taxon>
        <taxon>Lepidoptera</taxon>
        <taxon>Glossata</taxon>
        <taxon>Ditrysia</taxon>
        <taxon>Pyraloidea</taxon>
        <taxon>Pyralidae</taxon>
        <taxon>Galleriinae</taxon>
        <taxon>Galleria</taxon>
    </lineage>
</organism>
<dbReference type="Proteomes" id="UP001652740">
    <property type="component" value="Unplaced"/>
</dbReference>
<evidence type="ECO:0000256" key="3">
    <source>
        <dbReference type="ARBA" id="ARBA00022679"/>
    </source>
</evidence>
<dbReference type="Pfam" id="PF00534">
    <property type="entry name" value="Glycos_transf_1"/>
    <property type="match status" value="1"/>
</dbReference>
<evidence type="ECO:0000259" key="7">
    <source>
        <dbReference type="Pfam" id="PF00534"/>
    </source>
</evidence>
<dbReference type="SUPFAM" id="SSF53756">
    <property type="entry name" value="UDP-Glycosyltransferase/glycogen phosphorylase"/>
    <property type="match status" value="1"/>
</dbReference>
<reference evidence="10" key="1">
    <citation type="submission" date="2025-08" db="UniProtKB">
        <authorList>
            <consortium name="RefSeq"/>
        </authorList>
    </citation>
    <scope>IDENTIFICATION</scope>
    <source>
        <tissue evidence="10">Whole larvae</tissue>
    </source>
</reference>
<evidence type="ECO:0000259" key="8">
    <source>
        <dbReference type="Pfam" id="PF12038"/>
    </source>
</evidence>
<feature type="domain" description="Glycosyl transferase family 1" evidence="7">
    <location>
        <begin position="197"/>
        <end position="308"/>
    </location>
</feature>
<feature type="domain" description="tRNA-queuosine alpha-mannosyltransferase N-terminal" evidence="8">
    <location>
        <begin position="7"/>
        <end position="174"/>
    </location>
</feature>
<dbReference type="EC" id="2.4.1.110" evidence="4"/>
<evidence type="ECO:0000256" key="2">
    <source>
        <dbReference type="ARBA" id="ARBA00022676"/>
    </source>
</evidence>
<dbReference type="FunCoup" id="A0A6J1X6P6">
    <property type="interactions" value="726"/>
</dbReference>
<evidence type="ECO:0000256" key="4">
    <source>
        <dbReference type="ARBA" id="ARBA00044517"/>
    </source>
</evidence>
<dbReference type="AlphaFoldDB" id="A0A6J1X6P6"/>
<keyword evidence="9" id="KW-1185">Reference proteome</keyword>
<keyword evidence="3" id="KW-0808">Transferase</keyword>
<sequence length="366" mass="43073">MDSGPEEILILEPFYGGSHKKLIDVITSNLPSHQYKLITMTAKKWHWRARTSALYMSTQIPVYHKFKILLCTSVLPLAELLGLRPDLTKLHKIVYFHENQLEFPVRVVKDRDFQYGYNEILTCLTADKVLFNSYYNKDSFLSHIKSHLKLQPDYKVKNLEQIIEGKCYVVYYPMDISLMDKYLSLVDKTTSNTLHIVWPHRWEFDKNPEAFYRVLKRLDNNGYHFKVSILGESFNEKPDVFRELSRSLKESLLHCGYVESLREYYKILNNADVVVSTAIHEFFGVAVLEAVYCGCIPVVPKRLSYRELYLEQVEEVYDTENELYNILGDLCTRKEKGELNKDYRHIALQFESNKWFSEFVKLLSVN</sequence>
<evidence type="ECO:0000313" key="9">
    <source>
        <dbReference type="Proteomes" id="UP001652740"/>
    </source>
</evidence>
<dbReference type="InterPro" id="IPR001296">
    <property type="entry name" value="Glyco_trans_1"/>
</dbReference>
<evidence type="ECO:0000313" key="10">
    <source>
        <dbReference type="RefSeq" id="XP_026761994.2"/>
    </source>
</evidence>
<dbReference type="PANTHER" id="PTHR13615">
    <property type="entry name" value="GLYCOSYLTRANSFERASE-LIKE 1"/>
    <property type="match status" value="1"/>
</dbReference>
<evidence type="ECO:0000256" key="1">
    <source>
        <dbReference type="ARBA" id="ARBA00009481"/>
    </source>
</evidence>
<dbReference type="InParanoid" id="A0A6J1X6P6"/>
<dbReference type="KEGG" id="gmw:113520782"/>
<dbReference type="RefSeq" id="XP_026761994.2">
    <property type="nucleotide sequence ID" value="XM_026906193.3"/>
</dbReference>
<accession>A0A6J1X6P6</accession>
<dbReference type="GO" id="GO:0016438">
    <property type="term" value="F:tRNA-queuosine(34) beta-mannosyltransferase activity"/>
    <property type="evidence" value="ECO:0007669"/>
    <property type="project" value="UniProtKB-EC"/>
</dbReference>
<proteinExistence type="inferred from homology"/>
<dbReference type="PANTHER" id="PTHR13615:SF3">
    <property type="entry name" value="GLYCOSYLTRANSFERASE-LIKE DOMAIN-CONTAINING PROTEIN 1"/>
    <property type="match status" value="1"/>
</dbReference>
<gene>
    <name evidence="10" type="primary">LOC113520782</name>
</gene>
<protein>
    <recommendedName>
        <fullName evidence="5">tRNA-queuosine alpha-mannosyltransferase</fullName>
        <ecNumber evidence="4">2.4.1.110</ecNumber>
    </recommendedName>
</protein>
<evidence type="ECO:0000256" key="5">
    <source>
        <dbReference type="ARBA" id="ARBA00044539"/>
    </source>
</evidence>
<comment type="similarity">
    <text evidence="1">Belongs to the glycosyltransferase group 1 family. Glycosyltransferase 4 subfamily.</text>
</comment>
<name>A0A6J1X6P6_GALME</name>
<keyword evidence="2" id="KW-0328">Glycosyltransferase</keyword>
<dbReference type="Pfam" id="PF12038">
    <property type="entry name" value="QTMAN_N"/>
    <property type="match status" value="1"/>
</dbReference>
<comment type="catalytic activity">
    <reaction evidence="6">
        <text>queuosine(34) in tRNA(Asp) + GDP-alpha-D-mannose = O-4''-alpha-D-mannosylqueuosine(34) in tRNA(Asp) + GDP + H(+)</text>
        <dbReference type="Rhea" id="RHEA:12885"/>
        <dbReference type="Rhea" id="RHEA-COMP:18572"/>
        <dbReference type="Rhea" id="RHEA-COMP:18581"/>
        <dbReference type="ChEBI" id="CHEBI:15378"/>
        <dbReference type="ChEBI" id="CHEBI:57527"/>
        <dbReference type="ChEBI" id="CHEBI:58189"/>
        <dbReference type="ChEBI" id="CHEBI:194431"/>
        <dbReference type="ChEBI" id="CHEBI:194442"/>
        <dbReference type="EC" id="2.4.1.110"/>
    </reaction>
    <physiologicalReaction direction="left-to-right" evidence="6">
        <dbReference type="Rhea" id="RHEA:12886"/>
    </physiologicalReaction>
</comment>
<evidence type="ECO:0000256" key="6">
    <source>
        <dbReference type="ARBA" id="ARBA00048439"/>
    </source>
</evidence>
<dbReference type="InterPro" id="IPR051862">
    <property type="entry name" value="GT-like_domain_containing_1"/>
</dbReference>
<dbReference type="GeneID" id="113520782"/>